<proteinExistence type="predicted"/>
<keyword evidence="2" id="KW-1185">Reference proteome</keyword>
<reference evidence="1" key="1">
    <citation type="submission" date="2019-11" db="EMBL/GenBank/DDBJ databases">
        <title>Nori genome reveals adaptations in red seaweeds to the harsh intertidal environment.</title>
        <authorList>
            <person name="Wang D."/>
            <person name="Mao Y."/>
        </authorList>
    </citation>
    <scope>NUCLEOTIDE SEQUENCE</scope>
    <source>
        <tissue evidence="1">Gametophyte</tissue>
    </source>
</reference>
<sequence length="116" mass="12441">MAPELIRGSAYAYAADVWSLGVLAIELGEWSPPHMAQEPLAAMLTISSSPPPRLRHPGRWSPEYGNFVARCLQADPAARASVADLSRHPFLRCAYSAEEVGALFRATAQGGSPGQH</sequence>
<dbReference type="EMBL" id="CM020618">
    <property type="protein sequence ID" value="KAK1861511.1"/>
    <property type="molecule type" value="Genomic_DNA"/>
</dbReference>
<gene>
    <name evidence="1" type="ORF">I4F81_004095</name>
</gene>
<organism evidence="1 2">
    <name type="scientific">Pyropia yezoensis</name>
    <name type="common">Susabi-nori</name>
    <name type="synonym">Porphyra yezoensis</name>
    <dbReference type="NCBI Taxonomy" id="2788"/>
    <lineage>
        <taxon>Eukaryota</taxon>
        <taxon>Rhodophyta</taxon>
        <taxon>Bangiophyceae</taxon>
        <taxon>Bangiales</taxon>
        <taxon>Bangiaceae</taxon>
        <taxon>Pyropia</taxon>
    </lineage>
</organism>
<dbReference type="Proteomes" id="UP000798662">
    <property type="component" value="Chromosome 1"/>
</dbReference>
<protein>
    <submittedName>
        <fullName evidence="1">Uncharacterized protein</fullName>
    </submittedName>
</protein>
<evidence type="ECO:0000313" key="2">
    <source>
        <dbReference type="Proteomes" id="UP000798662"/>
    </source>
</evidence>
<comment type="caution">
    <text evidence="1">The sequence shown here is derived from an EMBL/GenBank/DDBJ whole genome shotgun (WGS) entry which is preliminary data.</text>
</comment>
<evidence type="ECO:0000313" key="1">
    <source>
        <dbReference type="EMBL" id="KAK1861511.1"/>
    </source>
</evidence>
<name>A0ACC3BTZ4_PYRYE</name>
<accession>A0ACC3BTZ4</accession>